<dbReference type="PANTHER" id="PTHR30068:SF3">
    <property type="entry name" value="PHOSPHOLIPID_GLYCEROL ACYLTRANSFERASE DOMAIN-CONTAINING PROTEIN"/>
    <property type="match status" value="1"/>
</dbReference>
<dbReference type="GO" id="GO:0016746">
    <property type="term" value="F:acyltransferase activity"/>
    <property type="evidence" value="ECO:0007669"/>
    <property type="project" value="InterPro"/>
</dbReference>
<dbReference type="PANTHER" id="PTHR30068">
    <property type="entry name" value="URONATE ISOMERASE"/>
    <property type="match status" value="1"/>
</dbReference>
<accession>A0A5J4R2W8</accession>
<evidence type="ECO:0000313" key="2">
    <source>
        <dbReference type="EMBL" id="KAA6327905.1"/>
    </source>
</evidence>
<protein>
    <recommendedName>
        <fullName evidence="1">Phospholipid/glycerol acyltransferase domain-containing protein</fullName>
    </recommendedName>
</protein>
<name>A0A5J4R2W8_9ZZZZ</name>
<comment type="caution">
    <text evidence="2">The sequence shown here is derived from an EMBL/GenBank/DDBJ whole genome shotgun (WGS) entry which is preliminary data.</text>
</comment>
<dbReference type="GO" id="GO:0042840">
    <property type="term" value="P:D-glucuronate catabolic process"/>
    <property type="evidence" value="ECO:0007669"/>
    <property type="project" value="TreeGrafter"/>
</dbReference>
<dbReference type="AlphaFoldDB" id="A0A5J4R2W8"/>
<reference evidence="2" key="1">
    <citation type="submission" date="2019-03" db="EMBL/GenBank/DDBJ databases">
        <title>Single cell metagenomics reveals metabolic interactions within the superorganism composed of flagellate Streblomastix strix and complex community of Bacteroidetes bacteria on its surface.</title>
        <authorList>
            <person name="Treitli S.C."/>
            <person name="Kolisko M."/>
            <person name="Husnik F."/>
            <person name="Keeling P."/>
            <person name="Hampl V."/>
        </authorList>
    </citation>
    <scope>NUCLEOTIDE SEQUENCE</scope>
    <source>
        <strain evidence="2">STM</strain>
    </source>
</reference>
<feature type="domain" description="Phospholipid/glycerol acyltransferase" evidence="1">
    <location>
        <begin position="87"/>
        <end position="185"/>
    </location>
</feature>
<dbReference type="EMBL" id="SNRY01001910">
    <property type="protein sequence ID" value="KAA6327905.1"/>
    <property type="molecule type" value="Genomic_DNA"/>
</dbReference>
<dbReference type="InterPro" id="IPR002123">
    <property type="entry name" value="Plipid/glycerol_acylTrfase"/>
</dbReference>
<evidence type="ECO:0000259" key="1">
    <source>
        <dbReference type="Pfam" id="PF01553"/>
    </source>
</evidence>
<dbReference type="GO" id="GO:0019698">
    <property type="term" value="P:D-galacturonate catabolic process"/>
    <property type="evidence" value="ECO:0007669"/>
    <property type="project" value="TreeGrafter"/>
</dbReference>
<dbReference type="Pfam" id="PF01553">
    <property type="entry name" value="Acyltransferase"/>
    <property type="match status" value="1"/>
</dbReference>
<organism evidence="2">
    <name type="scientific">termite gut metagenome</name>
    <dbReference type="NCBI Taxonomy" id="433724"/>
    <lineage>
        <taxon>unclassified sequences</taxon>
        <taxon>metagenomes</taxon>
        <taxon>organismal metagenomes</taxon>
    </lineage>
</organism>
<proteinExistence type="predicted"/>
<gene>
    <name evidence="2" type="ORF">EZS27_023150</name>
</gene>
<sequence>MNTTEFDEIRPYNDDELPQAFEELTADPGFRKVAETMYPNIPFDALTEKMRNCKTKDDFQRAFSYDVVWYFGKFSDGVTLDHTPLPLNEDTAYIYISNHRDIILDSGFLSVLLMDIGDTTVEIAIGDNLLVYPWIRTLVRINKSFIVQRTLTMRQMLESSARMSRYIHYTITEKKQSIWIAQREGRAKDSDDRTQESVIKMLAMGGTGDIIDRLVELNIAPLAISYEYDPCDYLKACEYQLKRDIADYKKTTEEDLLNMKSGLFGYKGRVHFQVTGCINDELKVLNRSLPKTELFAGITTLIDRRIHANYRLYPNNYIACDMLNGTQNHTDQYSSEDYQKFESYIKTQIDKIELPNKDIPFLQKKILTMYANPLINYLAAR</sequence>